<dbReference type="InterPro" id="IPR036388">
    <property type="entry name" value="WH-like_DNA-bd_sf"/>
</dbReference>
<dbReference type="SUPFAM" id="SSF46785">
    <property type="entry name" value="Winged helix' DNA-binding domain"/>
    <property type="match status" value="1"/>
</dbReference>
<organism evidence="5 6">
    <name type="scientific">Kocuria atrinae</name>
    <dbReference type="NCBI Taxonomy" id="592377"/>
    <lineage>
        <taxon>Bacteria</taxon>
        <taxon>Bacillati</taxon>
        <taxon>Actinomycetota</taxon>
        <taxon>Actinomycetes</taxon>
        <taxon>Micrococcales</taxon>
        <taxon>Micrococcaceae</taxon>
        <taxon>Kocuria</taxon>
    </lineage>
</organism>
<evidence type="ECO:0000256" key="3">
    <source>
        <dbReference type="ARBA" id="ARBA00023163"/>
    </source>
</evidence>
<dbReference type="PRINTS" id="PR00598">
    <property type="entry name" value="HTHMARR"/>
</dbReference>
<dbReference type="InterPro" id="IPR039422">
    <property type="entry name" value="MarR/SlyA-like"/>
</dbReference>
<reference evidence="5 6" key="1">
    <citation type="journal article" date="2019" name="Int. J. Syst. Evol. Microbiol.">
        <title>The Global Catalogue of Microorganisms (GCM) 10K type strain sequencing project: providing services to taxonomists for standard genome sequencing and annotation.</title>
        <authorList>
            <consortium name="The Broad Institute Genomics Platform"/>
            <consortium name="The Broad Institute Genome Sequencing Center for Infectious Disease"/>
            <person name="Wu L."/>
            <person name="Ma J."/>
        </authorList>
    </citation>
    <scope>NUCLEOTIDE SEQUENCE [LARGE SCALE GENOMIC DNA]</scope>
    <source>
        <strain evidence="5 6">JCM 15914</strain>
    </source>
</reference>
<evidence type="ECO:0000313" key="5">
    <source>
        <dbReference type="EMBL" id="GAA2119786.1"/>
    </source>
</evidence>
<feature type="domain" description="HTH marR-type" evidence="4">
    <location>
        <begin position="17"/>
        <end position="153"/>
    </location>
</feature>
<evidence type="ECO:0000259" key="4">
    <source>
        <dbReference type="PROSITE" id="PS50995"/>
    </source>
</evidence>
<sequence>MQTPSSANSVPWLSEHEDAAWRSFLALSRGMERAIDRQLQRDSELSSSEYHVLVPLSESKDGSMASRELLRHLDWERSRLSHMLSRMEKRGMVCRKPSTQDARGLIVEITDHGRQVINAAAPWHLAMVREAFMDQLSSDELKTLVSVAGRVIPQLEKMNLV</sequence>
<dbReference type="Pfam" id="PF22381">
    <property type="entry name" value="Staph_reg_Sar_Rot"/>
    <property type="match status" value="1"/>
</dbReference>
<dbReference type="Proteomes" id="UP001500166">
    <property type="component" value="Unassembled WGS sequence"/>
</dbReference>
<evidence type="ECO:0000313" key="6">
    <source>
        <dbReference type="Proteomes" id="UP001500166"/>
    </source>
</evidence>
<protein>
    <submittedName>
        <fullName evidence="5">MarR family transcriptional regulator</fullName>
    </submittedName>
</protein>
<keyword evidence="3" id="KW-0804">Transcription</keyword>
<proteinExistence type="predicted"/>
<evidence type="ECO:0000256" key="2">
    <source>
        <dbReference type="ARBA" id="ARBA00023125"/>
    </source>
</evidence>
<keyword evidence="2" id="KW-0238">DNA-binding</keyword>
<dbReference type="PROSITE" id="PS50995">
    <property type="entry name" value="HTH_MARR_2"/>
    <property type="match status" value="1"/>
</dbReference>
<dbReference type="EMBL" id="BAAAQA010000020">
    <property type="protein sequence ID" value="GAA2119786.1"/>
    <property type="molecule type" value="Genomic_DNA"/>
</dbReference>
<name>A0ABN2Y0V9_9MICC</name>
<comment type="caution">
    <text evidence="5">The sequence shown here is derived from an EMBL/GenBank/DDBJ whole genome shotgun (WGS) entry which is preliminary data.</text>
</comment>
<dbReference type="Gene3D" id="1.10.10.10">
    <property type="entry name" value="Winged helix-like DNA-binding domain superfamily/Winged helix DNA-binding domain"/>
    <property type="match status" value="1"/>
</dbReference>
<accession>A0ABN2Y0V9</accession>
<dbReference type="InterPro" id="IPR055166">
    <property type="entry name" value="Transc_reg_Sar_Rot_HTH"/>
</dbReference>
<dbReference type="InterPro" id="IPR036390">
    <property type="entry name" value="WH_DNA-bd_sf"/>
</dbReference>
<dbReference type="RefSeq" id="WP_344224982.1">
    <property type="nucleotide sequence ID" value="NZ_BAAAQA010000020.1"/>
</dbReference>
<dbReference type="PANTHER" id="PTHR33164">
    <property type="entry name" value="TRANSCRIPTIONAL REGULATOR, MARR FAMILY"/>
    <property type="match status" value="1"/>
</dbReference>
<dbReference type="SMART" id="SM00347">
    <property type="entry name" value="HTH_MARR"/>
    <property type="match status" value="1"/>
</dbReference>
<evidence type="ECO:0000256" key="1">
    <source>
        <dbReference type="ARBA" id="ARBA00023015"/>
    </source>
</evidence>
<keyword evidence="6" id="KW-1185">Reference proteome</keyword>
<keyword evidence="1" id="KW-0805">Transcription regulation</keyword>
<gene>
    <name evidence="5" type="ORF">GCM10009824_21010</name>
</gene>
<dbReference type="InterPro" id="IPR000835">
    <property type="entry name" value="HTH_MarR-typ"/>
</dbReference>
<dbReference type="PANTHER" id="PTHR33164:SF99">
    <property type="entry name" value="MARR FAMILY REGULATORY PROTEIN"/>
    <property type="match status" value="1"/>
</dbReference>